<evidence type="ECO:0000313" key="2">
    <source>
        <dbReference type="EMBL" id="MEU6824457.1"/>
    </source>
</evidence>
<proteinExistence type="predicted"/>
<feature type="signal peptide" evidence="1">
    <location>
        <begin position="1"/>
        <end position="23"/>
    </location>
</feature>
<dbReference type="EMBL" id="JBEYXV010000015">
    <property type="protein sequence ID" value="MEU6824457.1"/>
    <property type="molecule type" value="Genomic_DNA"/>
</dbReference>
<sequence length="455" mass="47081">MSRRAAIFGAALAAALVITGCGADEKDGGTGGEGGGGAESSAVDAALLGKVPTPEVSEMAGAMGMWTTEKNFVKAGLKKISGYPLTGGKAEWEIPLGGEVCWSSPQATEDGLVAVLFQNDKDDPAVCTEVGLVDIAKGRLLWQKQGLNSYGDRQMFDEVTIGGGTVAAAGTSAGAGWTTGGKPLWTPAATEDEKCPAKGFAGEGEKLVVVRDCGDTDHPRLTLQTLDPATRAVKSAYEFAQGTEDAHVVSADPLVVAVDDGDSPGGSGITEFLSLDDSAARGKLLATIGTKGGKYGKYDAECASTNVTNCSQLAVDKKTGTLFLGTQDAGAGSEADNDVVALDLKTGKKKGTTPGTADGALIPMGVDEGGKVVAYQEANIVDEAGGAVWRIDPATFEKTKILQNPGRSYEMEKRFETDRRLLFAGERLYLGADHVSEPSEVYKDKQPLAVVFGAK</sequence>
<reference evidence="2 3" key="1">
    <citation type="submission" date="2024-06" db="EMBL/GenBank/DDBJ databases">
        <title>The Natural Products Discovery Center: Release of the First 8490 Sequenced Strains for Exploring Actinobacteria Biosynthetic Diversity.</title>
        <authorList>
            <person name="Kalkreuter E."/>
            <person name="Kautsar S.A."/>
            <person name="Yang D."/>
            <person name="Bader C.D."/>
            <person name="Teijaro C.N."/>
            <person name="Fluegel L."/>
            <person name="Davis C.M."/>
            <person name="Simpson J.R."/>
            <person name="Lauterbach L."/>
            <person name="Steele A.D."/>
            <person name="Gui C."/>
            <person name="Meng S."/>
            <person name="Li G."/>
            <person name="Viehrig K."/>
            <person name="Ye F."/>
            <person name="Su P."/>
            <person name="Kiefer A.F."/>
            <person name="Nichols A."/>
            <person name="Cepeda A.J."/>
            <person name="Yan W."/>
            <person name="Fan B."/>
            <person name="Jiang Y."/>
            <person name="Adhikari A."/>
            <person name="Zheng C.-J."/>
            <person name="Schuster L."/>
            <person name="Cowan T.M."/>
            <person name="Smanski M.J."/>
            <person name="Chevrette M.G."/>
            <person name="De Carvalho L.P.S."/>
            <person name="Shen B."/>
        </authorList>
    </citation>
    <scope>NUCLEOTIDE SEQUENCE [LARGE SCALE GENOMIC DNA]</scope>
    <source>
        <strain evidence="2 3">NPDC046838</strain>
    </source>
</reference>
<dbReference type="SUPFAM" id="SSF50998">
    <property type="entry name" value="Quinoprotein alcohol dehydrogenase-like"/>
    <property type="match status" value="1"/>
</dbReference>
<protein>
    <recommendedName>
        <fullName evidence="4">Secreted protein</fullName>
    </recommendedName>
</protein>
<dbReference type="InterPro" id="IPR011047">
    <property type="entry name" value="Quinoprotein_ADH-like_sf"/>
</dbReference>
<evidence type="ECO:0000256" key="1">
    <source>
        <dbReference type="SAM" id="SignalP"/>
    </source>
</evidence>
<organism evidence="2 3">
    <name type="scientific">Streptomyces atriruber</name>
    <dbReference type="NCBI Taxonomy" id="545121"/>
    <lineage>
        <taxon>Bacteria</taxon>
        <taxon>Bacillati</taxon>
        <taxon>Actinomycetota</taxon>
        <taxon>Actinomycetes</taxon>
        <taxon>Kitasatosporales</taxon>
        <taxon>Streptomycetaceae</taxon>
        <taxon>Streptomyces</taxon>
    </lineage>
</organism>
<dbReference type="Proteomes" id="UP001551176">
    <property type="component" value="Unassembled WGS sequence"/>
</dbReference>
<gene>
    <name evidence="2" type="ORF">ABZ921_27820</name>
</gene>
<dbReference type="RefSeq" id="WP_359353832.1">
    <property type="nucleotide sequence ID" value="NZ_JBEYXV010000015.1"/>
</dbReference>
<dbReference type="PROSITE" id="PS51257">
    <property type="entry name" value="PROKAR_LIPOPROTEIN"/>
    <property type="match status" value="1"/>
</dbReference>
<keyword evidence="1" id="KW-0732">Signal</keyword>
<name>A0ABV3BTW5_9ACTN</name>
<keyword evidence="3" id="KW-1185">Reference proteome</keyword>
<evidence type="ECO:0008006" key="4">
    <source>
        <dbReference type="Google" id="ProtNLM"/>
    </source>
</evidence>
<comment type="caution">
    <text evidence="2">The sequence shown here is derived from an EMBL/GenBank/DDBJ whole genome shotgun (WGS) entry which is preliminary data.</text>
</comment>
<feature type="chain" id="PRO_5046004001" description="Secreted protein" evidence="1">
    <location>
        <begin position="24"/>
        <end position="455"/>
    </location>
</feature>
<accession>A0ABV3BTW5</accession>
<evidence type="ECO:0000313" key="3">
    <source>
        <dbReference type="Proteomes" id="UP001551176"/>
    </source>
</evidence>